<dbReference type="InParanoid" id="G4ZSI2"/>
<dbReference type="KEGG" id="psoj:PHYSODRAFT_389715"/>
<dbReference type="AlphaFoldDB" id="G4ZSI2"/>
<dbReference type="RefSeq" id="XP_009531491.1">
    <property type="nucleotide sequence ID" value="XM_009533196.1"/>
</dbReference>
<feature type="non-terminal residue" evidence="1">
    <location>
        <position position="63"/>
    </location>
</feature>
<gene>
    <name evidence="1" type="ORF">PHYSODRAFT_389715</name>
</gene>
<dbReference type="EMBL" id="JH159156">
    <property type="protein sequence ID" value="EGZ14062.1"/>
    <property type="molecule type" value="Genomic_DNA"/>
</dbReference>
<dbReference type="Proteomes" id="UP000002640">
    <property type="component" value="Unassembled WGS sequence"/>
</dbReference>
<dbReference type="GeneID" id="20651049"/>
<name>G4ZSI2_PHYSP</name>
<dbReference type="SMR" id="G4ZSI2"/>
<organism evidence="1 2">
    <name type="scientific">Phytophthora sojae (strain P6497)</name>
    <name type="common">Soybean stem and root rot agent</name>
    <name type="synonym">Phytophthora megasperma f. sp. glycines</name>
    <dbReference type="NCBI Taxonomy" id="1094619"/>
    <lineage>
        <taxon>Eukaryota</taxon>
        <taxon>Sar</taxon>
        <taxon>Stramenopiles</taxon>
        <taxon>Oomycota</taxon>
        <taxon>Peronosporomycetes</taxon>
        <taxon>Peronosporales</taxon>
        <taxon>Peronosporaceae</taxon>
        <taxon>Phytophthora</taxon>
    </lineage>
</organism>
<proteinExistence type="predicted"/>
<evidence type="ECO:0000313" key="2">
    <source>
        <dbReference type="Proteomes" id="UP000002640"/>
    </source>
</evidence>
<evidence type="ECO:0000313" key="1">
    <source>
        <dbReference type="EMBL" id="EGZ14062.1"/>
    </source>
</evidence>
<protein>
    <submittedName>
        <fullName evidence="1">Uncharacterized protein</fullName>
    </submittedName>
</protein>
<reference evidence="1 2" key="1">
    <citation type="journal article" date="2006" name="Science">
        <title>Phytophthora genome sequences uncover evolutionary origins and mechanisms of pathogenesis.</title>
        <authorList>
            <person name="Tyler B.M."/>
            <person name="Tripathy S."/>
            <person name="Zhang X."/>
            <person name="Dehal P."/>
            <person name="Jiang R.H."/>
            <person name="Aerts A."/>
            <person name="Arredondo F.D."/>
            <person name="Baxter L."/>
            <person name="Bensasson D."/>
            <person name="Beynon J.L."/>
            <person name="Chapman J."/>
            <person name="Damasceno C.M."/>
            <person name="Dorrance A.E."/>
            <person name="Dou D."/>
            <person name="Dickerman A.W."/>
            <person name="Dubchak I.L."/>
            <person name="Garbelotto M."/>
            <person name="Gijzen M."/>
            <person name="Gordon S.G."/>
            <person name="Govers F."/>
            <person name="Grunwald N.J."/>
            <person name="Huang W."/>
            <person name="Ivors K.L."/>
            <person name="Jones R.W."/>
            <person name="Kamoun S."/>
            <person name="Krampis K."/>
            <person name="Lamour K.H."/>
            <person name="Lee M.K."/>
            <person name="McDonald W.H."/>
            <person name="Medina M."/>
            <person name="Meijer H.J."/>
            <person name="Nordberg E.K."/>
            <person name="Maclean D.J."/>
            <person name="Ospina-Giraldo M.D."/>
            <person name="Morris P.F."/>
            <person name="Phuntumart V."/>
            <person name="Putnam N.H."/>
            <person name="Rash S."/>
            <person name="Rose J.K."/>
            <person name="Sakihama Y."/>
            <person name="Salamov A.A."/>
            <person name="Savidor A."/>
            <person name="Scheuring C.F."/>
            <person name="Smith B.M."/>
            <person name="Sobral B.W."/>
            <person name="Terry A."/>
            <person name="Torto-Alalibo T.A."/>
            <person name="Win J."/>
            <person name="Xu Z."/>
            <person name="Zhang H."/>
            <person name="Grigoriev I.V."/>
            <person name="Rokhsar D.S."/>
            <person name="Boore J.L."/>
        </authorList>
    </citation>
    <scope>NUCLEOTIDE SEQUENCE [LARGE SCALE GENOMIC DNA]</scope>
    <source>
        <strain evidence="1 2">P6497</strain>
    </source>
</reference>
<sequence>MFAAFDAIPTSTSLLMQCGYRSKVCTNVRATKIDGSLHNLCEFHRRKANASQQRLHQRHREER</sequence>
<accession>G4ZSI2</accession>
<keyword evidence="2" id="KW-1185">Reference proteome</keyword>